<evidence type="ECO:0000259" key="17">
    <source>
        <dbReference type="SMART" id="SM00062"/>
    </source>
</evidence>
<dbReference type="InterPro" id="IPR001320">
    <property type="entry name" value="Iontro_rcpt_C"/>
</dbReference>
<feature type="domain" description="Ionotropic glutamate receptor C-terminal" evidence="18">
    <location>
        <begin position="442"/>
        <end position="801"/>
    </location>
</feature>
<keyword evidence="9" id="KW-0675">Receptor</keyword>
<dbReference type="SMART" id="SM00918">
    <property type="entry name" value="Lig_chan-Glu_bd"/>
    <property type="match status" value="1"/>
</dbReference>
<dbReference type="Gene3D" id="3.40.190.10">
    <property type="entry name" value="Periplasmic binding protein-like II"/>
    <property type="match status" value="2"/>
</dbReference>
<organism evidence="20 21">
    <name type="scientific">Porites evermanni</name>
    <dbReference type="NCBI Taxonomy" id="104178"/>
    <lineage>
        <taxon>Eukaryota</taxon>
        <taxon>Metazoa</taxon>
        <taxon>Cnidaria</taxon>
        <taxon>Anthozoa</taxon>
        <taxon>Hexacorallia</taxon>
        <taxon>Scleractinia</taxon>
        <taxon>Fungiina</taxon>
        <taxon>Poritidae</taxon>
        <taxon>Porites</taxon>
    </lineage>
</organism>
<keyword evidence="6" id="KW-0770">Synapse</keyword>
<evidence type="ECO:0000256" key="5">
    <source>
        <dbReference type="ARBA" id="ARBA00022989"/>
    </source>
</evidence>
<sequence length="932" mass="104646">MRGIVLSLSVTLMLANIVHKLEAASIQSIGVIHHPNHDFLANMLRKSVTDVNRTLTGDKYINLTSIRTTSSKELLSYNNLKDMSCAIAIFDLSFGDHHSFSFAEVLGIPLFSFKPILRDLSNRFVYSALPSYDMYARAIIDVIVFTVGEDSPREPVAIVFEDEYSRVATKVYSIARELERFEVDAIPEVNINNEEEFQRALEVLPKTGANIVLVICRPENLDDILEKALQLGAMNEKSRWFALNMDFNGNISKKCFKGLVGLRVNLTDPEKAQKLKEDAERKTKNGDLKKTPEVIYALVNDTLFAVVDAFKKDAAGKIPKLGNCFTSGKRSTSGIEMLKNLNNKVKFAGITGEVRFDNNTRSRVVERLDIVNVQVQENDNEETESVLVNVGLWNKNGGKTTNKPVQLNNMDAIDWTGDFWQELQCLRKQRTKKKGKALEGRTLKVVTIVDSPFCENKSSHSGDGKTNGGHGYEGFSIDLLEKIKDRMGFNYELDISKEGTMNSLIKHLQDKKAHVAIGAITITSARELKVDFSKPFMDFKISLLMPKPTKEDLNLFGFLLPFEMDVWLSTIAVVIGITLLIYCLDYFSPSGYRARAVSTGEGDGDELNLFNSLWFSLGSILQQGADNTPRCASGRMLAGAFWFFTLILISTYTANLAAYFTAKNIKSTIQSLEDLANQNKIKYGVLNDGSLSDFFKKSEVETYQKMYNTMKKGNTFVNSTKDGVAKVQEGGFAYLTDEPYLDYYNMKEPCNTTMLKNLLEAKSYGIALQRNSDLTDQISVAILKLREEGFLDKLRQKWWDHRSDCEKEKPASASTMRISLDHMAGVFIVLAGGIVVSIVFLLIERRCSNLKQQLNKPESMMSVRDQMDQLTMTPRVFSRPLSFETKTFNNADNINCRSMDAKDGVQPRDSLGVPRRQARLPNIYAGAPESNL</sequence>
<keyword evidence="11" id="KW-0628">Postsynaptic cell membrane</keyword>
<comment type="caution">
    <text evidence="20">The sequence shown here is derived from an EMBL/GenBank/DDBJ whole genome shotgun (WGS) entry which is preliminary data.</text>
</comment>
<dbReference type="InterPro" id="IPR001508">
    <property type="entry name" value="Iono_Glu_rcpt_met"/>
</dbReference>
<keyword evidence="2" id="KW-0813">Transport</keyword>
<evidence type="ECO:0000256" key="12">
    <source>
        <dbReference type="ARBA" id="ARBA00023286"/>
    </source>
</evidence>
<feature type="domain" description="Solute-binding protein family 3/N-terminal" evidence="17">
    <location>
        <begin position="442"/>
        <end position="802"/>
    </location>
</feature>
<evidence type="ECO:0000259" key="19">
    <source>
        <dbReference type="SMART" id="SM00918"/>
    </source>
</evidence>
<comment type="subcellular location">
    <subcellularLocation>
        <location evidence="1">Cell membrane</location>
        <topology evidence="1">Multi-pass membrane protein</topology>
    </subcellularLocation>
    <subcellularLocation>
        <location evidence="14">Postsynaptic cell membrane</location>
    </subcellularLocation>
</comment>
<evidence type="ECO:0000256" key="16">
    <source>
        <dbReference type="SAM" id="SignalP"/>
    </source>
</evidence>
<dbReference type="Pfam" id="PF00060">
    <property type="entry name" value="Lig_chan"/>
    <property type="match status" value="1"/>
</dbReference>
<dbReference type="SUPFAM" id="SSF53822">
    <property type="entry name" value="Periplasmic binding protein-like I"/>
    <property type="match status" value="1"/>
</dbReference>
<feature type="transmembrane region" description="Helical" evidence="15">
    <location>
        <begin position="823"/>
        <end position="843"/>
    </location>
</feature>
<keyword evidence="13" id="KW-0407">Ion channel</keyword>
<dbReference type="SUPFAM" id="SSF81324">
    <property type="entry name" value="Voltage-gated potassium channels"/>
    <property type="match status" value="1"/>
</dbReference>
<dbReference type="SMART" id="SM00062">
    <property type="entry name" value="PBPb"/>
    <property type="match status" value="1"/>
</dbReference>
<dbReference type="Gene3D" id="1.10.287.70">
    <property type="match status" value="1"/>
</dbReference>
<evidence type="ECO:0000256" key="8">
    <source>
        <dbReference type="ARBA" id="ARBA00023136"/>
    </source>
</evidence>
<evidence type="ECO:0000313" key="20">
    <source>
        <dbReference type="EMBL" id="CAH3018919.1"/>
    </source>
</evidence>
<keyword evidence="4 15" id="KW-0812">Transmembrane</keyword>
<dbReference type="Proteomes" id="UP001159427">
    <property type="component" value="Unassembled WGS sequence"/>
</dbReference>
<dbReference type="InterPro" id="IPR001828">
    <property type="entry name" value="ANF_lig-bd_rcpt"/>
</dbReference>
<proteinExistence type="predicted"/>
<evidence type="ECO:0000256" key="6">
    <source>
        <dbReference type="ARBA" id="ARBA00023018"/>
    </source>
</evidence>
<keyword evidence="5 15" id="KW-1133">Transmembrane helix</keyword>
<keyword evidence="16" id="KW-0732">Signal</keyword>
<dbReference type="InterPro" id="IPR001638">
    <property type="entry name" value="Solute-binding_3/MltF_N"/>
</dbReference>
<evidence type="ECO:0000256" key="7">
    <source>
        <dbReference type="ARBA" id="ARBA00023065"/>
    </source>
</evidence>
<evidence type="ECO:0000256" key="15">
    <source>
        <dbReference type="SAM" id="Phobius"/>
    </source>
</evidence>
<name>A0ABN8LNX3_9CNID</name>
<keyword evidence="10" id="KW-0325">Glycoprotein</keyword>
<feature type="transmembrane region" description="Helical" evidence="15">
    <location>
        <begin position="566"/>
        <end position="587"/>
    </location>
</feature>
<dbReference type="Pfam" id="PF10613">
    <property type="entry name" value="Lig_chan-Glu_bd"/>
    <property type="match status" value="1"/>
</dbReference>
<protein>
    <submittedName>
        <fullName evidence="20">Uncharacterized protein</fullName>
    </submittedName>
</protein>
<evidence type="ECO:0000256" key="13">
    <source>
        <dbReference type="ARBA" id="ARBA00023303"/>
    </source>
</evidence>
<evidence type="ECO:0000256" key="4">
    <source>
        <dbReference type="ARBA" id="ARBA00022692"/>
    </source>
</evidence>
<evidence type="ECO:0000256" key="10">
    <source>
        <dbReference type="ARBA" id="ARBA00023180"/>
    </source>
</evidence>
<accession>A0ABN8LNX3</accession>
<keyword evidence="21" id="KW-1185">Reference proteome</keyword>
<feature type="transmembrane region" description="Helical" evidence="15">
    <location>
        <begin position="640"/>
        <end position="662"/>
    </location>
</feature>
<evidence type="ECO:0000256" key="1">
    <source>
        <dbReference type="ARBA" id="ARBA00004651"/>
    </source>
</evidence>
<feature type="domain" description="Ionotropic glutamate receptor L-glutamate and glycine-binding" evidence="19">
    <location>
        <begin position="452"/>
        <end position="510"/>
    </location>
</feature>
<dbReference type="Pfam" id="PF01094">
    <property type="entry name" value="ANF_receptor"/>
    <property type="match status" value="1"/>
</dbReference>
<dbReference type="PRINTS" id="PR00177">
    <property type="entry name" value="NMDARECEPTOR"/>
</dbReference>
<dbReference type="InterPro" id="IPR028082">
    <property type="entry name" value="Peripla_BP_I"/>
</dbReference>
<dbReference type="SUPFAM" id="SSF53850">
    <property type="entry name" value="Periplasmic binding protein-like II"/>
    <property type="match status" value="1"/>
</dbReference>
<keyword evidence="8 15" id="KW-0472">Membrane</keyword>
<keyword evidence="7" id="KW-0406">Ion transport</keyword>
<evidence type="ECO:0000256" key="14">
    <source>
        <dbReference type="ARBA" id="ARBA00034100"/>
    </source>
</evidence>
<evidence type="ECO:0000313" key="21">
    <source>
        <dbReference type="Proteomes" id="UP001159427"/>
    </source>
</evidence>
<evidence type="ECO:0000256" key="11">
    <source>
        <dbReference type="ARBA" id="ARBA00023257"/>
    </source>
</evidence>
<dbReference type="InterPro" id="IPR019594">
    <property type="entry name" value="Glu/Gly-bd"/>
</dbReference>
<keyword evidence="3" id="KW-1003">Cell membrane</keyword>
<keyword evidence="12" id="KW-1071">Ligand-gated ion channel</keyword>
<dbReference type="SMART" id="SM00079">
    <property type="entry name" value="PBPe"/>
    <property type="match status" value="1"/>
</dbReference>
<evidence type="ECO:0000256" key="2">
    <source>
        <dbReference type="ARBA" id="ARBA00022448"/>
    </source>
</evidence>
<evidence type="ECO:0000259" key="18">
    <source>
        <dbReference type="SMART" id="SM00079"/>
    </source>
</evidence>
<dbReference type="Gene3D" id="3.40.50.2300">
    <property type="match status" value="2"/>
</dbReference>
<evidence type="ECO:0000256" key="3">
    <source>
        <dbReference type="ARBA" id="ARBA00022475"/>
    </source>
</evidence>
<dbReference type="InterPro" id="IPR015683">
    <property type="entry name" value="Ionotropic_Glu_rcpt"/>
</dbReference>
<dbReference type="EMBL" id="CALNXI010000100">
    <property type="protein sequence ID" value="CAH3018919.1"/>
    <property type="molecule type" value="Genomic_DNA"/>
</dbReference>
<reference evidence="20 21" key="1">
    <citation type="submission" date="2022-05" db="EMBL/GenBank/DDBJ databases">
        <authorList>
            <consortium name="Genoscope - CEA"/>
            <person name="William W."/>
        </authorList>
    </citation>
    <scope>NUCLEOTIDE SEQUENCE [LARGE SCALE GENOMIC DNA]</scope>
</reference>
<feature type="chain" id="PRO_5045665636" evidence="16">
    <location>
        <begin position="24"/>
        <end position="932"/>
    </location>
</feature>
<feature type="signal peptide" evidence="16">
    <location>
        <begin position="1"/>
        <end position="23"/>
    </location>
</feature>
<evidence type="ECO:0000256" key="9">
    <source>
        <dbReference type="ARBA" id="ARBA00023170"/>
    </source>
</evidence>
<gene>
    <name evidence="20" type="ORF">PEVE_00000229</name>
</gene>
<dbReference type="PANTHER" id="PTHR18966">
    <property type="entry name" value="IONOTROPIC GLUTAMATE RECEPTOR"/>
    <property type="match status" value="1"/>
</dbReference>